<protein>
    <submittedName>
        <fullName evidence="1">Uncharacterized protein</fullName>
    </submittedName>
</protein>
<accession>A0A7J6KEW7</accession>
<dbReference type="EMBL" id="JAAUHK010000189">
    <property type="protein sequence ID" value="KAF4644986.1"/>
    <property type="molecule type" value="Genomic_DNA"/>
</dbReference>
<keyword evidence="2" id="KW-1185">Reference proteome</keyword>
<comment type="caution">
    <text evidence="1">The sequence shown here is derived from an EMBL/GenBank/DDBJ whole genome shotgun (WGS) entry which is preliminary data.</text>
</comment>
<evidence type="ECO:0000313" key="1">
    <source>
        <dbReference type="EMBL" id="KAF4644986.1"/>
    </source>
</evidence>
<dbReference type="AlphaFoldDB" id="A0A7J6KEW7"/>
<reference evidence="1 2" key="1">
    <citation type="submission" date="2020-03" db="EMBL/GenBank/DDBJ databases">
        <title>Genome sequence of Toxoplasma gondii RH-88 strain.</title>
        <authorList>
            <person name="Lorenzi H.A."/>
            <person name="Venepally P."/>
            <person name="Rozenberg A."/>
            <person name="Sibley D."/>
        </authorList>
    </citation>
    <scope>NUCLEOTIDE SEQUENCE [LARGE SCALE GENOMIC DNA]</scope>
    <source>
        <strain evidence="1 2">RH-88</strain>
    </source>
</reference>
<evidence type="ECO:0000313" key="2">
    <source>
        <dbReference type="Proteomes" id="UP000557509"/>
    </source>
</evidence>
<gene>
    <name evidence="1" type="ORF">TGRH88_008020</name>
</gene>
<name>A0A7J6KEW7_TOXGO</name>
<sequence length="69" mass="7807">MDLNMFVRFVAFARPRYETSKLVTTDGVIPVSEANNLLSRLQFPSRYQVDAADYGTFQRGFASQLALQS</sequence>
<dbReference type="Proteomes" id="UP000557509">
    <property type="component" value="Unassembled WGS sequence"/>
</dbReference>
<organism evidence="1 2">
    <name type="scientific">Toxoplasma gondii</name>
    <dbReference type="NCBI Taxonomy" id="5811"/>
    <lineage>
        <taxon>Eukaryota</taxon>
        <taxon>Sar</taxon>
        <taxon>Alveolata</taxon>
        <taxon>Apicomplexa</taxon>
        <taxon>Conoidasida</taxon>
        <taxon>Coccidia</taxon>
        <taxon>Eucoccidiorida</taxon>
        <taxon>Eimeriorina</taxon>
        <taxon>Sarcocystidae</taxon>
        <taxon>Toxoplasma</taxon>
    </lineage>
</organism>
<proteinExistence type="predicted"/>